<dbReference type="NCBIfam" id="TIGR04222">
    <property type="entry name" value="near_uncomplex"/>
    <property type="match status" value="1"/>
</dbReference>
<evidence type="ECO:0008006" key="4">
    <source>
        <dbReference type="Google" id="ProtNLM"/>
    </source>
</evidence>
<dbReference type="InterPro" id="IPR026467">
    <property type="entry name" value="Ser/Gly_Cys_C_dom"/>
</dbReference>
<keyword evidence="1" id="KW-0812">Transmembrane</keyword>
<proteinExistence type="predicted"/>
<keyword evidence="1" id="KW-1133">Transmembrane helix</keyword>
<reference evidence="2 3" key="1">
    <citation type="submission" date="2021-01" db="EMBL/GenBank/DDBJ databases">
        <title>Whole genome shotgun sequence of Plantactinospora endophytica NBRC 110450.</title>
        <authorList>
            <person name="Komaki H."/>
            <person name="Tamura T."/>
        </authorList>
    </citation>
    <scope>NUCLEOTIDE SEQUENCE [LARGE SCALE GENOMIC DNA]</scope>
    <source>
        <strain evidence="2 3">NBRC 110450</strain>
    </source>
</reference>
<feature type="transmembrane region" description="Helical" evidence="1">
    <location>
        <begin position="129"/>
        <end position="147"/>
    </location>
</feature>
<feature type="transmembrane region" description="Helical" evidence="1">
    <location>
        <begin position="104"/>
        <end position="123"/>
    </location>
</feature>
<keyword evidence="1" id="KW-0472">Membrane</keyword>
<accession>A0ABQ4E7T5</accession>
<evidence type="ECO:0000313" key="2">
    <source>
        <dbReference type="EMBL" id="GIG90783.1"/>
    </source>
</evidence>
<gene>
    <name evidence="2" type="ORF">Pen02_57190</name>
</gene>
<protein>
    <recommendedName>
        <fullName evidence="4">TIGR04222 domain-containing membrane protein</fullName>
    </recommendedName>
</protein>
<evidence type="ECO:0000313" key="3">
    <source>
        <dbReference type="Proteomes" id="UP000646749"/>
    </source>
</evidence>
<sequence>MRAPRDLSTTDLGYLNGGAWGAVRAGLVLLHGRGRVTADRAGGIARTGSMPADGEPLERALFGALYGSMAPREVAGKRRVRQALAEQRESLIGLGLLRPAWRRFLLPAMLVLVLPMMVARLVAADLLGVGVGLLVVLAFVGLAGWFLPRRTLSGGRTLRDARRRHPLPIGPDGEPVDQPIGLDPGLAAALYGSVGLLATVRLFARDGGLLDGGTWSRFLGDSQPSGGTSGDSAPGHI</sequence>
<evidence type="ECO:0000256" key="1">
    <source>
        <dbReference type="SAM" id="Phobius"/>
    </source>
</evidence>
<organism evidence="2 3">
    <name type="scientific">Plantactinospora endophytica</name>
    <dbReference type="NCBI Taxonomy" id="673535"/>
    <lineage>
        <taxon>Bacteria</taxon>
        <taxon>Bacillati</taxon>
        <taxon>Actinomycetota</taxon>
        <taxon>Actinomycetes</taxon>
        <taxon>Micromonosporales</taxon>
        <taxon>Micromonosporaceae</taxon>
        <taxon>Plantactinospora</taxon>
    </lineage>
</organism>
<name>A0ABQ4E7T5_9ACTN</name>
<dbReference type="EMBL" id="BONW01000029">
    <property type="protein sequence ID" value="GIG90783.1"/>
    <property type="molecule type" value="Genomic_DNA"/>
</dbReference>
<keyword evidence="3" id="KW-1185">Reference proteome</keyword>
<dbReference type="Proteomes" id="UP000646749">
    <property type="component" value="Unassembled WGS sequence"/>
</dbReference>
<comment type="caution">
    <text evidence="2">The sequence shown here is derived from an EMBL/GenBank/DDBJ whole genome shotgun (WGS) entry which is preliminary data.</text>
</comment>